<protein>
    <submittedName>
        <fullName evidence="5">L-glyceraldehyde 3-phosphate reductase</fullName>
    </submittedName>
</protein>
<dbReference type="InterPro" id="IPR036812">
    <property type="entry name" value="NAD(P)_OxRdtase_dom_sf"/>
</dbReference>
<dbReference type="PANTHER" id="PTHR43150:SF4">
    <property type="entry name" value="L-GLYCERALDEHYDE 3-PHOSPHATE REDUCTASE"/>
    <property type="match status" value="1"/>
</dbReference>
<dbReference type="Gene3D" id="3.20.20.100">
    <property type="entry name" value="NADP-dependent oxidoreductase domain"/>
    <property type="match status" value="1"/>
</dbReference>
<reference evidence="5 6" key="1">
    <citation type="submission" date="2020-02" db="EMBL/GenBank/DDBJ databases">
        <title>Ideonella bacterium strain TBM-1.</title>
        <authorList>
            <person name="Chen W.-M."/>
        </authorList>
    </citation>
    <scope>NUCLEOTIDE SEQUENCE [LARGE SCALE GENOMIC DNA]</scope>
    <source>
        <strain evidence="5 6">TBM-1</strain>
    </source>
</reference>
<feature type="domain" description="NADP-dependent oxidoreductase" evidence="4">
    <location>
        <begin position="30"/>
        <end position="327"/>
    </location>
</feature>
<evidence type="ECO:0000259" key="4">
    <source>
        <dbReference type="Pfam" id="PF00248"/>
    </source>
</evidence>
<evidence type="ECO:0000256" key="1">
    <source>
        <dbReference type="ARBA" id="ARBA00006515"/>
    </source>
</evidence>
<comment type="similarity">
    <text evidence="1">Belongs to the shaker potassium channel beta subunit family.</text>
</comment>
<dbReference type="AlphaFoldDB" id="A0A7C9PK09"/>
<dbReference type="PANTHER" id="PTHR43150">
    <property type="entry name" value="HYPERKINETIC, ISOFORM M"/>
    <property type="match status" value="1"/>
</dbReference>
<evidence type="ECO:0000313" key="5">
    <source>
        <dbReference type="EMBL" id="NDY93853.1"/>
    </source>
</evidence>
<dbReference type="SUPFAM" id="SSF51430">
    <property type="entry name" value="NAD(P)-linked oxidoreductase"/>
    <property type="match status" value="1"/>
</dbReference>
<dbReference type="RefSeq" id="WP_163459878.1">
    <property type="nucleotide sequence ID" value="NZ_JAAGOH010000050.1"/>
</dbReference>
<dbReference type="EMBL" id="JAAGOH010000050">
    <property type="protein sequence ID" value="NDY93853.1"/>
    <property type="molecule type" value="Genomic_DNA"/>
</dbReference>
<organism evidence="5 6">
    <name type="scientific">Ideonella livida</name>
    <dbReference type="NCBI Taxonomy" id="2707176"/>
    <lineage>
        <taxon>Bacteria</taxon>
        <taxon>Pseudomonadati</taxon>
        <taxon>Pseudomonadota</taxon>
        <taxon>Betaproteobacteria</taxon>
        <taxon>Burkholderiales</taxon>
        <taxon>Sphaerotilaceae</taxon>
        <taxon>Ideonella</taxon>
    </lineage>
</organism>
<evidence type="ECO:0000313" key="6">
    <source>
        <dbReference type="Proteomes" id="UP000484255"/>
    </source>
</evidence>
<gene>
    <name evidence="5" type="ORF">G3A44_21920</name>
</gene>
<name>A0A7C9PK09_9BURK</name>
<dbReference type="InterPro" id="IPR023210">
    <property type="entry name" value="NADP_OxRdtase_dom"/>
</dbReference>
<keyword evidence="6" id="KW-1185">Reference proteome</keyword>
<evidence type="ECO:0000256" key="2">
    <source>
        <dbReference type="ARBA" id="ARBA00022857"/>
    </source>
</evidence>
<dbReference type="GO" id="GO:0051596">
    <property type="term" value="P:methylglyoxal catabolic process"/>
    <property type="evidence" value="ECO:0007669"/>
    <property type="project" value="TreeGrafter"/>
</dbReference>
<keyword evidence="2" id="KW-0521">NADP</keyword>
<dbReference type="Pfam" id="PF00248">
    <property type="entry name" value="Aldo_ket_red"/>
    <property type="match status" value="1"/>
</dbReference>
<comment type="caution">
    <text evidence="5">The sequence shown here is derived from an EMBL/GenBank/DDBJ whole genome shotgun (WGS) entry which is preliminary data.</text>
</comment>
<accession>A0A7C9PK09</accession>
<sequence>MKIPYSPAPSRHDGMPYRRCGHNGLSLPALSLGLWQGFGDNASTLQHRELLTTAFDLGITHFDLANNYGPPSGSAELHFGRVLREDLRAWRDEITISTKAGGRMWPGPHGAGGASRKHLLASLDQSLRRLQTDYVDIFLAHRPDPDTPLAETAAALATAVRQGKALYVGVSGYGPEAALTLGQLLEREGVRMLMHEASYSLLNRSAENGLLDACESQGVGCITVSALAEGVLTNRYLADLARQELDEAGVTVGGQVPMMGQLKRLRSLYYLAKQRGQTLSQLALAWVLRDARVTSAAFAATHPSQVREAVAALRNLHFSADEIVELDHYAPNTGRDPWRRAATLDKPPLRA</sequence>
<evidence type="ECO:0000256" key="3">
    <source>
        <dbReference type="ARBA" id="ARBA00023002"/>
    </source>
</evidence>
<dbReference type="GO" id="GO:0016491">
    <property type="term" value="F:oxidoreductase activity"/>
    <property type="evidence" value="ECO:0007669"/>
    <property type="project" value="UniProtKB-KW"/>
</dbReference>
<proteinExistence type="inferred from homology"/>
<dbReference type="InterPro" id="IPR005399">
    <property type="entry name" value="K_chnl_volt-dep_bsu_KCNAB-rel"/>
</dbReference>
<keyword evidence="3" id="KW-0560">Oxidoreductase</keyword>
<dbReference type="Proteomes" id="UP000484255">
    <property type="component" value="Unassembled WGS sequence"/>
</dbReference>